<accession>A0AAD7U810</accession>
<dbReference type="Pfam" id="PF01734">
    <property type="entry name" value="Patatin"/>
    <property type="match status" value="1"/>
</dbReference>
<protein>
    <recommendedName>
        <fullName evidence="6">PNPLA domain-containing protein</fullName>
    </recommendedName>
</protein>
<keyword evidence="3 4" id="KW-0443">Lipid metabolism</keyword>
<feature type="active site" description="Nucleophile" evidence="4">
    <location>
        <position position="208"/>
    </location>
</feature>
<feature type="short sequence motif" description="GXSXG" evidence="4">
    <location>
        <begin position="206"/>
        <end position="210"/>
    </location>
</feature>
<keyword evidence="1 4" id="KW-0378">Hydrolase</keyword>
<dbReference type="Gene3D" id="3.40.1090.10">
    <property type="entry name" value="Cytosolic phospholipase A2 catalytic domain"/>
    <property type="match status" value="1"/>
</dbReference>
<reference evidence="7" key="1">
    <citation type="submission" date="2023-01" db="EMBL/GenBank/DDBJ databases">
        <title>Metagenome sequencing of chrysophaentin producing Chrysophaeum taylorii.</title>
        <authorList>
            <person name="Davison J."/>
            <person name="Bewley C."/>
        </authorList>
    </citation>
    <scope>NUCLEOTIDE SEQUENCE</scope>
    <source>
        <strain evidence="7">NIES-1699</strain>
    </source>
</reference>
<evidence type="ECO:0000256" key="3">
    <source>
        <dbReference type="ARBA" id="ARBA00023098"/>
    </source>
</evidence>
<evidence type="ECO:0000256" key="4">
    <source>
        <dbReference type="PROSITE-ProRule" id="PRU01161"/>
    </source>
</evidence>
<dbReference type="GO" id="GO:0016042">
    <property type="term" value="P:lipid catabolic process"/>
    <property type="evidence" value="ECO:0007669"/>
    <property type="project" value="UniProtKB-UniRule"/>
</dbReference>
<keyword evidence="2 4" id="KW-0442">Lipid degradation</keyword>
<organism evidence="7 8">
    <name type="scientific">Chrysophaeum taylorii</name>
    <dbReference type="NCBI Taxonomy" id="2483200"/>
    <lineage>
        <taxon>Eukaryota</taxon>
        <taxon>Sar</taxon>
        <taxon>Stramenopiles</taxon>
        <taxon>Ochrophyta</taxon>
        <taxon>Pelagophyceae</taxon>
        <taxon>Pelagomonadales</taxon>
        <taxon>Pelagomonadaceae</taxon>
        <taxon>Chrysophaeum</taxon>
    </lineage>
</organism>
<dbReference type="InterPro" id="IPR016035">
    <property type="entry name" value="Acyl_Trfase/lysoPLipase"/>
</dbReference>
<dbReference type="EMBL" id="JAQMWT010000533">
    <property type="protein sequence ID" value="KAJ8599972.1"/>
    <property type="molecule type" value="Genomic_DNA"/>
</dbReference>
<evidence type="ECO:0000256" key="5">
    <source>
        <dbReference type="SAM" id="SignalP"/>
    </source>
</evidence>
<dbReference type="AlphaFoldDB" id="A0AAD7U810"/>
<dbReference type="InterPro" id="IPR002641">
    <property type="entry name" value="PNPLA_dom"/>
</dbReference>
<name>A0AAD7U810_9STRA</name>
<dbReference type="PANTHER" id="PTHR24185">
    <property type="entry name" value="CALCIUM-INDEPENDENT PHOSPHOLIPASE A2-GAMMA"/>
    <property type="match status" value="1"/>
</dbReference>
<proteinExistence type="predicted"/>
<dbReference type="Proteomes" id="UP001230188">
    <property type="component" value="Unassembled WGS sequence"/>
</dbReference>
<dbReference type="GO" id="GO:0006631">
    <property type="term" value="P:fatty acid metabolic process"/>
    <property type="evidence" value="ECO:0007669"/>
    <property type="project" value="TreeGrafter"/>
</dbReference>
<feature type="signal peptide" evidence="5">
    <location>
        <begin position="1"/>
        <end position="18"/>
    </location>
</feature>
<sequence>MGVVSLLVLAHAVRSWLASDTNMMPYMSVATTSSTASSAASGATPRGDGTLRGAWRKMTTRLSVVQRLGGAAAAMPHAKSLSGALLYIRGTTTARRRAAALAEIITPQENATLIEFWADEDRGLRSFAALLALASSLPVVRLLGALSLASGLASRAVEAIARRQRPLRVLCLDGGGMKGRNLLVMIRELERRAGKPVSELFDVVCGTSIGGCGALFVAKFGAAATARAEMAFKGLQERCFATSSRRRLFSEGQYCADRRADLVSELLGSEKDLSNAKGAGRPLAFVVAARRGPTGDPEPFLFRTYDIPGKKAATTPLAGTSTGSVVDAIVATSAAPTYFAPADLVDDDPFFDGGCVFNNPTLVCLHELHSVFPNRRVGTLVSLGCGRQPPTKTGRLIKRQTQREEAITHEYAKAHVEALPGAVYERFQPPLLTFISPSEHREPVLASMEHHTRHWLAQPAVSTRLDNIVAKLRSM</sequence>
<dbReference type="GO" id="GO:0004620">
    <property type="term" value="F:phospholipase activity"/>
    <property type="evidence" value="ECO:0007669"/>
    <property type="project" value="TreeGrafter"/>
</dbReference>
<gene>
    <name evidence="7" type="ORF">CTAYLR_002874</name>
</gene>
<dbReference type="GO" id="GO:0016020">
    <property type="term" value="C:membrane"/>
    <property type="evidence" value="ECO:0007669"/>
    <property type="project" value="TreeGrafter"/>
</dbReference>
<feature type="chain" id="PRO_5042129123" description="PNPLA domain-containing protein" evidence="5">
    <location>
        <begin position="19"/>
        <end position="475"/>
    </location>
</feature>
<feature type="domain" description="PNPLA" evidence="6">
    <location>
        <begin position="170"/>
        <end position="365"/>
    </location>
</feature>
<feature type="short sequence motif" description="DGA/G" evidence="4">
    <location>
        <begin position="352"/>
        <end position="354"/>
    </location>
</feature>
<keyword evidence="8" id="KW-1185">Reference proteome</keyword>
<evidence type="ECO:0000256" key="1">
    <source>
        <dbReference type="ARBA" id="ARBA00022801"/>
    </source>
</evidence>
<dbReference type="PROSITE" id="PS51635">
    <property type="entry name" value="PNPLA"/>
    <property type="match status" value="1"/>
</dbReference>
<evidence type="ECO:0000259" key="6">
    <source>
        <dbReference type="PROSITE" id="PS51635"/>
    </source>
</evidence>
<evidence type="ECO:0000256" key="2">
    <source>
        <dbReference type="ARBA" id="ARBA00022963"/>
    </source>
</evidence>
<dbReference type="SUPFAM" id="SSF52151">
    <property type="entry name" value="FabD/lysophospholipase-like"/>
    <property type="match status" value="1"/>
</dbReference>
<keyword evidence="5" id="KW-0732">Signal</keyword>
<comment type="caution">
    <text evidence="7">The sequence shown here is derived from an EMBL/GenBank/DDBJ whole genome shotgun (WGS) entry which is preliminary data.</text>
</comment>
<evidence type="ECO:0000313" key="8">
    <source>
        <dbReference type="Proteomes" id="UP001230188"/>
    </source>
</evidence>
<evidence type="ECO:0000313" key="7">
    <source>
        <dbReference type="EMBL" id="KAJ8599972.1"/>
    </source>
</evidence>
<feature type="active site" description="Proton acceptor" evidence="4">
    <location>
        <position position="352"/>
    </location>
</feature>
<dbReference type="PANTHER" id="PTHR24185:SF1">
    <property type="entry name" value="CALCIUM-INDEPENDENT PHOSPHOLIPASE A2-GAMMA"/>
    <property type="match status" value="1"/>
</dbReference>
<feature type="short sequence motif" description="GXGXXG" evidence="4">
    <location>
        <begin position="174"/>
        <end position="179"/>
    </location>
</feature>